<evidence type="ECO:0000313" key="2">
    <source>
        <dbReference type="EMBL" id="JAE10808.1"/>
    </source>
</evidence>
<accession>A0A0A9FR74</accession>
<feature type="transmembrane region" description="Helical" evidence="1">
    <location>
        <begin position="30"/>
        <end position="48"/>
    </location>
</feature>
<keyword evidence="1" id="KW-1133">Transmembrane helix</keyword>
<keyword evidence="1" id="KW-0472">Membrane</keyword>
<protein>
    <submittedName>
        <fullName evidence="2">Uncharacterized protein</fullName>
    </submittedName>
</protein>
<dbReference type="EMBL" id="GBRH01187088">
    <property type="protein sequence ID" value="JAE10808.1"/>
    <property type="molecule type" value="Transcribed_RNA"/>
</dbReference>
<reference evidence="2" key="1">
    <citation type="submission" date="2014-09" db="EMBL/GenBank/DDBJ databases">
        <authorList>
            <person name="Magalhaes I.L.F."/>
            <person name="Oliveira U."/>
            <person name="Santos F.R."/>
            <person name="Vidigal T.H.D.A."/>
            <person name="Brescovit A.D."/>
            <person name="Santos A.J."/>
        </authorList>
    </citation>
    <scope>NUCLEOTIDE SEQUENCE</scope>
    <source>
        <tissue evidence="2">Shoot tissue taken approximately 20 cm above the soil surface</tissue>
    </source>
</reference>
<evidence type="ECO:0000256" key="1">
    <source>
        <dbReference type="SAM" id="Phobius"/>
    </source>
</evidence>
<sequence>MEQVILAVDTDTQKVTFTWHNRRTFLQGTLSARICICGCVWLLLKVCVYDKDVFSMRRIMADKKG</sequence>
<reference evidence="2" key="2">
    <citation type="journal article" date="2015" name="Data Brief">
        <title>Shoot transcriptome of the giant reed, Arundo donax.</title>
        <authorList>
            <person name="Barrero R.A."/>
            <person name="Guerrero F.D."/>
            <person name="Moolhuijzen P."/>
            <person name="Goolsby J.A."/>
            <person name="Tidwell J."/>
            <person name="Bellgard S.E."/>
            <person name="Bellgard M.I."/>
        </authorList>
    </citation>
    <scope>NUCLEOTIDE SEQUENCE</scope>
    <source>
        <tissue evidence="2">Shoot tissue taken approximately 20 cm above the soil surface</tissue>
    </source>
</reference>
<organism evidence="2">
    <name type="scientific">Arundo donax</name>
    <name type="common">Giant reed</name>
    <name type="synonym">Donax arundinaceus</name>
    <dbReference type="NCBI Taxonomy" id="35708"/>
    <lineage>
        <taxon>Eukaryota</taxon>
        <taxon>Viridiplantae</taxon>
        <taxon>Streptophyta</taxon>
        <taxon>Embryophyta</taxon>
        <taxon>Tracheophyta</taxon>
        <taxon>Spermatophyta</taxon>
        <taxon>Magnoliopsida</taxon>
        <taxon>Liliopsida</taxon>
        <taxon>Poales</taxon>
        <taxon>Poaceae</taxon>
        <taxon>PACMAD clade</taxon>
        <taxon>Arundinoideae</taxon>
        <taxon>Arundineae</taxon>
        <taxon>Arundo</taxon>
    </lineage>
</organism>
<proteinExistence type="predicted"/>
<dbReference type="AlphaFoldDB" id="A0A0A9FR74"/>
<keyword evidence="1" id="KW-0812">Transmembrane</keyword>
<name>A0A0A9FR74_ARUDO</name>